<dbReference type="SMART" id="SM00257">
    <property type="entry name" value="LysM"/>
    <property type="match status" value="1"/>
</dbReference>
<keyword evidence="1" id="KW-0732">Signal</keyword>
<dbReference type="EMBL" id="AZHX01000914">
    <property type="protein sequence ID" value="ETX05619.1"/>
    <property type="molecule type" value="Genomic_DNA"/>
</dbReference>
<feature type="domain" description="LysM" evidence="2">
    <location>
        <begin position="304"/>
        <end position="355"/>
    </location>
</feature>
<gene>
    <name evidence="3" type="ORF">ETSY2_21930</name>
</gene>
<comment type="caution">
    <text evidence="3">The sequence shown here is derived from an EMBL/GenBank/DDBJ whole genome shotgun (WGS) entry which is preliminary data.</text>
</comment>
<keyword evidence="4" id="KW-1185">Reference proteome</keyword>
<protein>
    <recommendedName>
        <fullName evidence="2">LysM domain-containing protein</fullName>
    </recommendedName>
</protein>
<dbReference type="Pfam" id="PF01476">
    <property type="entry name" value="LysM"/>
    <property type="match status" value="1"/>
</dbReference>
<proteinExistence type="predicted"/>
<evidence type="ECO:0000313" key="4">
    <source>
        <dbReference type="Proteomes" id="UP000019140"/>
    </source>
</evidence>
<dbReference type="AlphaFoldDB" id="W4M5J6"/>
<dbReference type="HOGENOM" id="CLU_768791_0_0_7"/>
<sequence>MNYLFHCRYLCLMLLVAFPVWAQSPVTGVDTTAFITSNSVMHATELLGQAPKFWGRYFEGPYQYNTAMESAPLHQANIRLLPVGDNTTNVDSGYASGQADGQRQAQAYIAALGEDHLVAQGGEFYIFLDVELGSGEPHLSPDYYRGWSHAVETYNAKVKLLPGVYMSASDTFSSKALTQAIAKGAKCYGLWIAGYLYFNKAAAKIPMKLPAWNQDHLATPKVLPSCYPSDSSTLSVDGSSCPVLFWQYNGNISNGSDLFDMDMMNPNLNTHAVLKRLALPPSSAPVTKPVHVSSSSSTCPSGMHLYTVQPGQTLAGIARQACGHGTPWTSITQQNGQPFTEASASRLAIGQPICLPSQCQ</sequence>
<dbReference type="SUPFAM" id="SSF54106">
    <property type="entry name" value="LysM domain"/>
    <property type="match status" value="1"/>
</dbReference>
<dbReference type="CDD" id="cd00118">
    <property type="entry name" value="LysM"/>
    <property type="match status" value="1"/>
</dbReference>
<accession>W4M5J6</accession>
<name>W4M5J6_9BACT</name>
<feature type="chain" id="PRO_5004844782" description="LysM domain-containing protein" evidence="1">
    <location>
        <begin position="23"/>
        <end position="360"/>
    </location>
</feature>
<dbReference type="Proteomes" id="UP000019140">
    <property type="component" value="Unassembled WGS sequence"/>
</dbReference>
<dbReference type="PROSITE" id="PS51782">
    <property type="entry name" value="LYSM"/>
    <property type="match status" value="1"/>
</dbReference>
<reference evidence="3 4" key="1">
    <citation type="journal article" date="2014" name="Nature">
        <title>An environmental bacterial taxon with a large and distinct metabolic repertoire.</title>
        <authorList>
            <person name="Wilson M.C."/>
            <person name="Mori T."/>
            <person name="Ruckert C."/>
            <person name="Uria A.R."/>
            <person name="Helf M.J."/>
            <person name="Takada K."/>
            <person name="Gernert C."/>
            <person name="Steffens U.A."/>
            <person name="Heycke N."/>
            <person name="Schmitt S."/>
            <person name="Rinke C."/>
            <person name="Helfrich E.J."/>
            <person name="Brachmann A.O."/>
            <person name="Gurgui C."/>
            <person name="Wakimoto T."/>
            <person name="Kracht M."/>
            <person name="Crusemann M."/>
            <person name="Hentschel U."/>
            <person name="Abe I."/>
            <person name="Matsunaga S."/>
            <person name="Kalinowski J."/>
            <person name="Takeyama H."/>
            <person name="Piel J."/>
        </authorList>
    </citation>
    <scope>NUCLEOTIDE SEQUENCE [LARGE SCALE GENOMIC DNA]</scope>
    <source>
        <strain evidence="4">TSY2</strain>
    </source>
</reference>
<dbReference type="Gene3D" id="3.10.350.10">
    <property type="entry name" value="LysM domain"/>
    <property type="match status" value="1"/>
</dbReference>
<organism evidence="3 4">
    <name type="scientific">Candidatus Entotheonella gemina</name>
    <dbReference type="NCBI Taxonomy" id="1429439"/>
    <lineage>
        <taxon>Bacteria</taxon>
        <taxon>Pseudomonadati</taxon>
        <taxon>Nitrospinota/Tectimicrobiota group</taxon>
        <taxon>Candidatus Tectimicrobiota</taxon>
        <taxon>Candidatus Entotheonellia</taxon>
        <taxon>Candidatus Entotheonellales</taxon>
        <taxon>Candidatus Entotheonellaceae</taxon>
        <taxon>Candidatus Entotheonella</taxon>
    </lineage>
</organism>
<feature type="signal peptide" evidence="1">
    <location>
        <begin position="1"/>
        <end position="22"/>
    </location>
</feature>
<evidence type="ECO:0000256" key="1">
    <source>
        <dbReference type="SAM" id="SignalP"/>
    </source>
</evidence>
<dbReference type="InterPro" id="IPR018392">
    <property type="entry name" value="LysM"/>
</dbReference>
<dbReference type="Gene3D" id="3.20.20.80">
    <property type="entry name" value="Glycosidases"/>
    <property type="match status" value="1"/>
</dbReference>
<dbReference type="InterPro" id="IPR036779">
    <property type="entry name" value="LysM_dom_sf"/>
</dbReference>
<evidence type="ECO:0000313" key="3">
    <source>
        <dbReference type="EMBL" id="ETX05619.1"/>
    </source>
</evidence>
<evidence type="ECO:0000259" key="2">
    <source>
        <dbReference type="PROSITE" id="PS51782"/>
    </source>
</evidence>